<name>A0A0P0GTE3_9BACE</name>
<accession>A0A0P0GTE3</accession>
<evidence type="ECO:0000313" key="1">
    <source>
        <dbReference type="EMBL" id="ALJ60575.1"/>
    </source>
</evidence>
<reference evidence="1 2" key="1">
    <citation type="journal article" date="2015" name="Science">
        <title>Genetic determinants of in vivo fitness and diet responsiveness in multiple human gut Bacteroides.</title>
        <authorList>
            <person name="Wu M."/>
            <person name="McNulty N.P."/>
            <person name="Rodionov D.A."/>
            <person name="Khoroshkin M.S."/>
            <person name="Griffin N.W."/>
            <person name="Cheng J."/>
            <person name="Latreille P."/>
            <person name="Kerstetter R.A."/>
            <person name="Terrapon N."/>
            <person name="Henrissat B."/>
            <person name="Osterman A.L."/>
            <person name="Gordon J.I."/>
        </authorList>
    </citation>
    <scope>NUCLEOTIDE SEQUENCE [LARGE SCALE GENOMIC DNA]</scope>
    <source>
        <strain evidence="1 2">WH2</strain>
    </source>
</reference>
<evidence type="ECO:0000313" key="2">
    <source>
        <dbReference type="Proteomes" id="UP000061809"/>
    </source>
</evidence>
<dbReference type="PATRIC" id="fig|246787.4.peg.3457"/>
<dbReference type="EMBL" id="CP012801">
    <property type="protein sequence ID" value="ALJ60575.1"/>
    <property type="molecule type" value="Genomic_DNA"/>
</dbReference>
<sequence>MSHILCSHIANVKYLIAKMQDQKQEAVNL</sequence>
<dbReference type="AlphaFoldDB" id="A0A0P0GTE3"/>
<proteinExistence type="predicted"/>
<organism evidence="1 2">
    <name type="scientific">Bacteroides cellulosilyticus</name>
    <dbReference type="NCBI Taxonomy" id="246787"/>
    <lineage>
        <taxon>Bacteria</taxon>
        <taxon>Pseudomonadati</taxon>
        <taxon>Bacteroidota</taxon>
        <taxon>Bacteroidia</taxon>
        <taxon>Bacteroidales</taxon>
        <taxon>Bacteroidaceae</taxon>
        <taxon>Bacteroides</taxon>
    </lineage>
</organism>
<dbReference type="Proteomes" id="UP000061809">
    <property type="component" value="Chromosome"/>
</dbReference>
<gene>
    <name evidence="1" type="ORF">BcellWH2_03342</name>
</gene>
<protein>
    <submittedName>
        <fullName evidence="1">Uncharacterized protein</fullName>
    </submittedName>
</protein>
<dbReference type="KEGG" id="bcel:BcellWH2_03342"/>